<feature type="chain" id="PRO_5042004579" evidence="1">
    <location>
        <begin position="21"/>
        <end position="354"/>
    </location>
</feature>
<evidence type="ECO:0000313" key="3">
    <source>
        <dbReference type="Proteomes" id="UP001222325"/>
    </source>
</evidence>
<gene>
    <name evidence="2" type="ORF">B0H15DRAFT_954976</name>
</gene>
<proteinExistence type="predicted"/>
<protein>
    <submittedName>
        <fullName evidence="2">Uncharacterized protein</fullName>
    </submittedName>
</protein>
<name>A0AAD6TVD6_9AGAR</name>
<dbReference type="EMBL" id="JARJCN010000071">
    <property type="protein sequence ID" value="KAJ7077685.1"/>
    <property type="molecule type" value="Genomic_DNA"/>
</dbReference>
<accession>A0AAD6TVD6</accession>
<dbReference type="AlphaFoldDB" id="A0AAD6TVD6"/>
<keyword evidence="3" id="KW-1185">Reference proteome</keyword>
<evidence type="ECO:0000313" key="2">
    <source>
        <dbReference type="EMBL" id="KAJ7077685.1"/>
    </source>
</evidence>
<reference evidence="2" key="1">
    <citation type="submission" date="2023-03" db="EMBL/GenBank/DDBJ databases">
        <title>Massive genome expansion in bonnet fungi (Mycena s.s.) driven by repeated elements and novel gene families across ecological guilds.</title>
        <authorList>
            <consortium name="Lawrence Berkeley National Laboratory"/>
            <person name="Harder C.B."/>
            <person name="Miyauchi S."/>
            <person name="Viragh M."/>
            <person name="Kuo A."/>
            <person name="Thoen E."/>
            <person name="Andreopoulos B."/>
            <person name="Lu D."/>
            <person name="Skrede I."/>
            <person name="Drula E."/>
            <person name="Henrissat B."/>
            <person name="Morin E."/>
            <person name="Kohler A."/>
            <person name="Barry K."/>
            <person name="LaButti K."/>
            <person name="Morin E."/>
            <person name="Salamov A."/>
            <person name="Lipzen A."/>
            <person name="Mereny Z."/>
            <person name="Hegedus B."/>
            <person name="Baldrian P."/>
            <person name="Stursova M."/>
            <person name="Weitz H."/>
            <person name="Taylor A."/>
            <person name="Grigoriev I.V."/>
            <person name="Nagy L.G."/>
            <person name="Martin F."/>
            <person name="Kauserud H."/>
        </authorList>
    </citation>
    <scope>NUCLEOTIDE SEQUENCE</scope>
    <source>
        <strain evidence="2">CBHHK173m</strain>
    </source>
</reference>
<dbReference type="Proteomes" id="UP001222325">
    <property type="component" value="Unassembled WGS sequence"/>
</dbReference>
<feature type="signal peptide" evidence="1">
    <location>
        <begin position="1"/>
        <end position="20"/>
    </location>
</feature>
<dbReference type="InterPro" id="IPR008979">
    <property type="entry name" value="Galactose-bd-like_sf"/>
</dbReference>
<sequence>MAQLVLYTFISVLVAGLAFASSPDAVIQSRATSALSFTDSQWIWTPTTTANAFVGLRKDFTPPFGRALISAEIIISAVSAFNLYVNGNFIGPGTPPNRGRFAQRYCVDLLPSYNVFAVNASTTATTGGGLLATILLTYTDGSTDTLLSDGSWRVHTGLPAGWKQLSFDDTAWRAATVAADYAAGAFSDVLVNIPSDPPVLALTRAQWIWTDVVPANGVLPAGSRAFRRTFTLAPGQTAKSANILISADNSYTLYINGHTIGSGTNWPTAQHYVVDFATPTTELVIAVFATNTLASPAGVIFAMEVNMQPAGRSNCTAGSFLLSDAGWKSTKGAIPSGFEQPGFDDSTWPAVTFK</sequence>
<comment type="caution">
    <text evidence="2">The sequence shown here is derived from an EMBL/GenBank/DDBJ whole genome shotgun (WGS) entry which is preliminary data.</text>
</comment>
<organism evidence="2 3">
    <name type="scientific">Mycena belliarum</name>
    <dbReference type="NCBI Taxonomy" id="1033014"/>
    <lineage>
        <taxon>Eukaryota</taxon>
        <taxon>Fungi</taxon>
        <taxon>Dikarya</taxon>
        <taxon>Basidiomycota</taxon>
        <taxon>Agaricomycotina</taxon>
        <taxon>Agaricomycetes</taxon>
        <taxon>Agaricomycetidae</taxon>
        <taxon>Agaricales</taxon>
        <taxon>Marasmiineae</taxon>
        <taxon>Mycenaceae</taxon>
        <taxon>Mycena</taxon>
    </lineage>
</organism>
<dbReference type="SUPFAM" id="SSF49785">
    <property type="entry name" value="Galactose-binding domain-like"/>
    <property type="match status" value="1"/>
</dbReference>
<dbReference type="Gene3D" id="2.60.120.260">
    <property type="entry name" value="Galactose-binding domain-like"/>
    <property type="match status" value="2"/>
</dbReference>
<evidence type="ECO:0000256" key="1">
    <source>
        <dbReference type="SAM" id="SignalP"/>
    </source>
</evidence>
<keyword evidence="1" id="KW-0732">Signal</keyword>